<dbReference type="Gene3D" id="2.20.230.10">
    <property type="entry name" value="Resuscitation-promoting factor rpfb"/>
    <property type="match status" value="1"/>
</dbReference>
<dbReference type="InterPro" id="IPR023346">
    <property type="entry name" value="Lysozyme-like_dom_sf"/>
</dbReference>
<protein>
    <submittedName>
        <fullName evidence="6">Transglycosylase family protein</fullName>
    </submittedName>
</protein>
<gene>
    <name evidence="6" type="ORF">QP027_03325</name>
</gene>
<dbReference type="Pfam" id="PF06737">
    <property type="entry name" value="Transglycosylas"/>
    <property type="match status" value="1"/>
</dbReference>
<evidence type="ECO:0000256" key="4">
    <source>
        <dbReference type="SAM" id="MobiDB-lite"/>
    </source>
</evidence>
<accession>A0ABY8VFL2</accession>
<feature type="region of interest" description="Disordered" evidence="4">
    <location>
        <begin position="280"/>
        <end position="320"/>
    </location>
</feature>
<dbReference type="CDD" id="cd13925">
    <property type="entry name" value="RPF"/>
    <property type="match status" value="1"/>
</dbReference>
<dbReference type="InterPro" id="IPR011098">
    <property type="entry name" value="G5_dom"/>
</dbReference>
<dbReference type="Gene3D" id="1.10.530.10">
    <property type="match status" value="1"/>
</dbReference>
<keyword evidence="3" id="KW-0378">Hydrolase</keyword>
<feature type="compositionally biased region" description="Low complexity" evidence="4">
    <location>
        <begin position="290"/>
        <end position="320"/>
    </location>
</feature>
<name>A0ABY8VFL2_9CORY</name>
<evidence type="ECO:0000256" key="2">
    <source>
        <dbReference type="ARBA" id="ARBA00022729"/>
    </source>
</evidence>
<dbReference type="SMART" id="SM01208">
    <property type="entry name" value="G5"/>
    <property type="match status" value="1"/>
</dbReference>
<proteinExistence type="inferred from homology"/>
<keyword evidence="2" id="KW-0732">Signal</keyword>
<dbReference type="EMBL" id="CP126969">
    <property type="protein sequence ID" value="WIM68441.1"/>
    <property type="molecule type" value="Genomic_DNA"/>
</dbReference>
<dbReference type="PROSITE" id="PS51109">
    <property type="entry name" value="G5"/>
    <property type="match status" value="1"/>
</dbReference>
<comment type="similarity">
    <text evidence="1">Belongs to the transglycosylase family. Rpf subfamily.</text>
</comment>
<evidence type="ECO:0000313" key="7">
    <source>
        <dbReference type="Proteomes" id="UP001225598"/>
    </source>
</evidence>
<evidence type="ECO:0000313" key="6">
    <source>
        <dbReference type="EMBL" id="WIM68441.1"/>
    </source>
</evidence>
<evidence type="ECO:0000256" key="1">
    <source>
        <dbReference type="ARBA" id="ARBA00010830"/>
    </source>
</evidence>
<evidence type="ECO:0000259" key="5">
    <source>
        <dbReference type="PROSITE" id="PS51109"/>
    </source>
</evidence>
<dbReference type="Pfam" id="PF03990">
    <property type="entry name" value="DUF348"/>
    <property type="match status" value="3"/>
</dbReference>
<reference evidence="6 7" key="1">
    <citation type="submission" date="2023-05" db="EMBL/GenBank/DDBJ databases">
        <title>Corynebacterium suedekumii sp. nov. and Corynebacterium breve sp. nov. isolated from raw cow's milk.</title>
        <authorList>
            <person name="Baer M.K."/>
            <person name="Mehl L."/>
            <person name="Hellmuth R."/>
            <person name="Marke G."/>
            <person name="Lipski A."/>
        </authorList>
    </citation>
    <scope>NUCLEOTIDE SEQUENCE [LARGE SCALE GENOMIC DNA]</scope>
    <source>
        <strain evidence="6 7">R4</strain>
    </source>
</reference>
<evidence type="ECO:0000256" key="3">
    <source>
        <dbReference type="ARBA" id="ARBA00022801"/>
    </source>
</evidence>
<dbReference type="Pfam" id="PF07501">
    <property type="entry name" value="G5"/>
    <property type="match status" value="1"/>
</dbReference>
<dbReference type="SUPFAM" id="SSF53955">
    <property type="entry name" value="Lysozyme-like"/>
    <property type="match status" value="1"/>
</dbReference>
<sequence>MSSKRINKFTSLPVRIAAGGVLGTLAVGGIAVAGASQKDVVVDVNGQQQKLTTFSGDVEGALEAAGVKVGTEDLVYPAPSEKLADGTTVTVRTAKPVAVVVDGEEKTLTSTASTVGDLVNELDGVNPGSAFDADLDAPVTEGLKLDVVTPKIVAINDGGNVTYTSAAKKTVGELLSSRGVTVDSFDRVTPSLDTPVSANQEIKIDRVDVKETAENVTFAAPAEYVDDAELEKGTEEVREEGEKGEKRIVNRVTIVNGKVESEEVVSEDEIRAAKPAKIARGTKAPVQTVTAADTSSSESSESSAPSTSGNTGAPAPAVAGGSVWDSLAQCESGGNWSINTGNGYQGGLQFSPSTWAAYGGTAYAPTADQATREQQIAIAEKTQASQGWGAWPACTAKLGIR</sequence>
<dbReference type="InterPro" id="IPR007137">
    <property type="entry name" value="DUF348"/>
</dbReference>
<dbReference type="RefSeq" id="WP_284825973.1">
    <property type="nucleotide sequence ID" value="NZ_CP126969.1"/>
</dbReference>
<dbReference type="InterPro" id="IPR010618">
    <property type="entry name" value="RPF"/>
</dbReference>
<feature type="domain" description="G5" evidence="5">
    <location>
        <begin position="204"/>
        <end position="284"/>
    </location>
</feature>
<organism evidence="6 7">
    <name type="scientific">Corynebacterium breve</name>
    <dbReference type="NCBI Taxonomy" id="3049799"/>
    <lineage>
        <taxon>Bacteria</taxon>
        <taxon>Bacillati</taxon>
        <taxon>Actinomycetota</taxon>
        <taxon>Actinomycetes</taxon>
        <taxon>Mycobacteriales</taxon>
        <taxon>Corynebacteriaceae</taxon>
        <taxon>Corynebacterium</taxon>
    </lineage>
</organism>
<dbReference type="Proteomes" id="UP001225598">
    <property type="component" value="Chromosome"/>
</dbReference>
<keyword evidence="7" id="KW-1185">Reference proteome</keyword>